<dbReference type="SUPFAM" id="SSF50129">
    <property type="entry name" value="GroES-like"/>
    <property type="match status" value="1"/>
</dbReference>
<dbReference type="Pfam" id="PF08240">
    <property type="entry name" value="ADH_N"/>
    <property type="match status" value="1"/>
</dbReference>
<dbReference type="SUPFAM" id="SSF51735">
    <property type="entry name" value="NAD(P)-binding Rossmann-fold domains"/>
    <property type="match status" value="1"/>
</dbReference>
<dbReference type="InterPro" id="IPR011032">
    <property type="entry name" value="GroES-like_sf"/>
</dbReference>
<dbReference type="Proteomes" id="UP000032458">
    <property type="component" value="Unassembled WGS sequence"/>
</dbReference>
<dbReference type="InterPro" id="IPR013154">
    <property type="entry name" value="ADH-like_N"/>
</dbReference>
<dbReference type="InterPro" id="IPR036291">
    <property type="entry name" value="NAD(P)-bd_dom_sf"/>
</dbReference>
<evidence type="ECO:0000259" key="1">
    <source>
        <dbReference type="SMART" id="SM00829"/>
    </source>
</evidence>
<name>A0A0D7CQ43_9ACTN</name>
<dbReference type="EMBL" id="JRKI01000018">
    <property type="protein sequence ID" value="KIZ17532.1"/>
    <property type="molecule type" value="Genomic_DNA"/>
</dbReference>
<dbReference type="PANTHER" id="PTHR43482">
    <property type="entry name" value="PROTEIN AST1-RELATED"/>
    <property type="match status" value="1"/>
</dbReference>
<dbReference type="SMART" id="SM00829">
    <property type="entry name" value="PKS_ER"/>
    <property type="match status" value="1"/>
</dbReference>
<dbReference type="Gene3D" id="3.90.180.10">
    <property type="entry name" value="Medium-chain alcohol dehydrogenases, catalytic domain"/>
    <property type="match status" value="1"/>
</dbReference>
<comment type="caution">
    <text evidence="2">The sequence shown here is derived from an EMBL/GenBank/DDBJ whole genome shotgun (WGS) entry which is preliminary data.</text>
</comment>
<dbReference type="GO" id="GO:0016491">
    <property type="term" value="F:oxidoreductase activity"/>
    <property type="evidence" value="ECO:0007669"/>
    <property type="project" value="InterPro"/>
</dbReference>
<dbReference type="AlphaFoldDB" id="A0A0D7CQ43"/>
<evidence type="ECO:0000313" key="2">
    <source>
        <dbReference type="EMBL" id="KIZ17532.1"/>
    </source>
</evidence>
<feature type="domain" description="Enoyl reductase (ER)" evidence="1">
    <location>
        <begin position="10"/>
        <end position="306"/>
    </location>
</feature>
<proteinExistence type="predicted"/>
<dbReference type="CDD" id="cd05289">
    <property type="entry name" value="MDR_like_2"/>
    <property type="match status" value="1"/>
</dbReference>
<dbReference type="Pfam" id="PF13602">
    <property type="entry name" value="ADH_zinc_N_2"/>
    <property type="match status" value="1"/>
</dbReference>
<dbReference type="PATRIC" id="fig|1240678.4.peg.2856"/>
<dbReference type="Gene3D" id="3.40.50.720">
    <property type="entry name" value="NAD(P)-binding Rossmann-like Domain"/>
    <property type="match status" value="1"/>
</dbReference>
<dbReference type="PANTHER" id="PTHR43482:SF1">
    <property type="entry name" value="PROTEIN AST1-RELATED"/>
    <property type="match status" value="1"/>
</dbReference>
<dbReference type="RefSeq" id="WP_030063365.1">
    <property type="nucleotide sequence ID" value="NZ_JRKI01000018.1"/>
</dbReference>
<keyword evidence="3" id="KW-1185">Reference proteome</keyword>
<reference evidence="2 3" key="1">
    <citation type="submission" date="2014-09" db="EMBL/GenBank/DDBJ databases">
        <title>Draft genome sequence of Streptomyces natalensis ATCC 27448, producer of the antifungal pimaricin.</title>
        <authorList>
            <person name="Mendes M.V."/>
            <person name="Beites T."/>
            <person name="Pires S."/>
            <person name="Santos C.L."/>
            <person name="Moradas-Ferreira P."/>
        </authorList>
    </citation>
    <scope>NUCLEOTIDE SEQUENCE [LARGE SCALE GENOMIC DNA]</scope>
    <source>
        <strain evidence="2 3">ATCC 27448</strain>
    </source>
</reference>
<evidence type="ECO:0000313" key="3">
    <source>
        <dbReference type="Proteomes" id="UP000032458"/>
    </source>
</evidence>
<organism evidence="2 3">
    <name type="scientific">Streptomyces natalensis ATCC 27448</name>
    <dbReference type="NCBI Taxonomy" id="1240678"/>
    <lineage>
        <taxon>Bacteria</taxon>
        <taxon>Bacillati</taxon>
        <taxon>Actinomycetota</taxon>
        <taxon>Actinomycetes</taxon>
        <taxon>Kitasatosporales</taxon>
        <taxon>Streptomycetaceae</taxon>
        <taxon>Streptomyces</taxon>
    </lineage>
</organism>
<accession>A0A0D7CQ43</accession>
<dbReference type="InterPro" id="IPR052585">
    <property type="entry name" value="Lipid_raft_assoc_Zn_ADH"/>
</dbReference>
<protein>
    <submittedName>
        <fullName evidence="2">NADPH:quinone reductase</fullName>
    </submittedName>
</protein>
<sequence length="308" mass="30780">MRAVIVSEYGGPDVLRVAEVPAPEPGDGQIRIRVAAAALNPADALIRSGALASRVPVQDYYIPGLDVAGTIDALGGGVRGFAVGDAVIGLSDWPDTQAGTHAEYVVLPATAVAAAPRHASPIEAATLPLNGLTAWQALDLLGAADGATVAITGAAGAVGGYLVELAVARGLRTVAVAGPQDEGLVRKFGADIFVPRSEDPTAAIRAAVSGGVDGLIDAAALGGSVIGAVRDGGAFVSVRGAGPGAERGIRISQIQVHSDTVRLAELAALADVGGLTLRVDRTMPFAEAAAAHDALASRGLRGRIVLVP</sequence>
<gene>
    <name evidence="2" type="ORF">SNA_13620</name>
</gene>
<dbReference type="InterPro" id="IPR020843">
    <property type="entry name" value="ER"/>
</dbReference>